<dbReference type="PROSITE" id="PS50011">
    <property type="entry name" value="PROTEIN_KINASE_DOM"/>
    <property type="match status" value="1"/>
</dbReference>
<evidence type="ECO:0000256" key="4">
    <source>
        <dbReference type="ARBA" id="ARBA00022741"/>
    </source>
</evidence>
<evidence type="ECO:0000259" key="9">
    <source>
        <dbReference type="PROSITE" id="PS50011"/>
    </source>
</evidence>
<organism evidence="10 11">
    <name type="scientific">Streptomyces blastmyceticus</name>
    <dbReference type="NCBI Taxonomy" id="68180"/>
    <lineage>
        <taxon>Bacteria</taxon>
        <taxon>Bacillati</taxon>
        <taxon>Actinomycetota</taxon>
        <taxon>Actinomycetes</taxon>
        <taxon>Kitasatosporales</taxon>
        <taxon>Streptomycetaceae</taxon>
        <taxon>Streptomyces</taxon>
    </lineage>
</organism>
<dbReference type="InterPro" id="IPR000719">
    <property type="entry name" value="Prot_kinase_dom"/>
</dbReference>
<dbReference type="PROSITE" id="PS00107">
    <property type="entry name" value="PROTEIN_KINASE_ATP"/>
    <property type="match status" value="1"/>
</dbReference>
<dbReference type="PROSITE" id="PS00108">
    <property type="entry name" value="PROTEIN_KINASE_ST"/>
    <property type="match status" value="1"/>
</dbReference>
<evidence type="ECO:0000313" key="11">
    <source>
        <dbReference type="Proteomes" id="UP001500063"/>
    </source>
</evidence>
<evidence type="ECO:0000256" key="2">
    <source>
        <dbReference type="ARBA" id="ARBA00022527"/>
    </source>
</evidence>
<dbReference type="SUPFAM" id="SSF56112">
    <property type="entry name" value="Protein kinase-like (PK-like)"/>
    <property type="match status" value="1"/>
</dbReference>
<dbReference type="EMBL" id="BAAABW010000002">
    <property type="protein sequence ID" value="GAA0331903.1"/>
    <property type="molecule type" value="Genomic_DNA"/>
</dbReference>
<feature type="region of interest" description="Disordered" evidence="8">
    <location>
        <begin position="374"/>
        <end position="404"/>
    </location>
</feature>
<dbReference type="Gene3D" id="1.10.510.10">
    <property type="entry name" value="Transferase(Phosphotransferase) domain 1"/>
    <property type="match status" value="1"/>
</dbReference>
<evidence type="ECO:0000256" key="1">
    <source>
        <dbReference type="ARBA" id="ARBA00012513"/>
    </source>
</evidence>
<evidence type="ECO:0000256" key="8">
    <source>
        <dbReference type="SAM" id="MobiDB-lite"/>
    </source>
</evidence>
<evidence type="ECO:0000256" key="7">
    <source>
        <dbReference type="PROSITE-ProRule" id="PRU10141"/>
    </source>
</evidence>
<keyword evidence="3" id="KW-0808">Transferase</keyword>
<keyword evidence="6 7" id="KW-0067">ATP-binding</keyword>
<feature type="binding site" evidence="7">
    <location>
        <position position="46"/>
    </location>
    <ligand>
        <name>ATP</name>
        <dbReference type="ChEBI" id="CHEBI:30616"/>
    </ligand>
</feature>
<protein>
    <recommendedName>
        <fullName evidence="1">non-specific serine/threonine protein kinase</fullName>
        <ecNumber evidence="1">2.7.11.1</ecNumber>
    </recommendedName>
</protein>
<feature type="region of interest" description="Disordered" evidence="8">
    <location>
        <begin position="286"/>
        <end position="346"/>
    </location>
</feature>
<dbReference type="Pfam" id="PF00069">
    <property type="entry name" value="Pkinase"/>
    <property type="match status" value="1"/>
</dbReference>
<reference evidence="11" key="1">
    <citation type="journal article" date="2019" name="Int. J. Syst. Evol. Microbiol.">
        <title>The Global Catalogue of Microorganisms (GCM) 10K type strain sequencing project: providing services to taxonomists for standard genome sequencing and annotation.</title>
        <authorList>
            <consortium name="The Broad Institute Genomics Platform"/>
            <consortium name="The Broad Institute Genome Sequencing Center for Infectious Disease"/>
            <person name="Wu L."/>
            <person name="Ma J."/>
        </authorList>
    </citation>
    <scope>NUCLEOTIDE SEQUENCE [LARGE SCALE GENOMIC DNA]</scope>
    <source>
        <strain evidence="11">JCM 4565</strain>
    </source>
</reference>
<feature type="domain" description="Protein kinase" evidence="9">
    <location>
        <begin position="17"/>
        <end position="280"/>
    </location>
</feature>
<dbReference type="CDD" id="cd14014">
    <property type="entry name" value="STKc_PknB_like"/>
    <property type="match status" value="1"/>
</dbReference>
<dbReference type="PANTHER" id="PTHR43289:SF6">
    <property type="entry name" value="SERINE_THREONINE-PROTEIN KINASE NEKL-3"/>
    <property type="match status" value="1"/>
</dbReference>
<evidence type="ECO:0000256" key="6">
    <source>
        <dbReference type="ARBA" id="ARBA00022840"/>
    </source>
</evidence>
<gene>
    <name evidence="10" type="ORF">GCM10010319_04820</name>
</gene>
<dbReference type="InterPro" id="IPR011009">
    <property type="entry name" value="Kinase-like_dom_sf"/>
</dbReference>
<keyword evidence="11" id="KW-1185">Reference proteome</keyword>
<evidence type="ECO:0000256" key="5">
    <source>
        <dbReference type="ARBA" id="ARBA00022777"/>
    </source>
</evidence>
<dbReference type="Proteomes" id="UP001500063">
    <property type="component" value="Unassembled WGS sequence"/>
</dbReference>
<dbReference type="EC" id="2.7.11.1" evidence="1"/>
<accession>A0ABP3G0L1</accession>
<feature type="compositionally biased region" description="Pro residues" evidence="8">
    <location>
        <begin position="333"/>
        <end position="344"/>
    </location>
</feature>
<proteinExistence type="predicted"/>
<feature type="compositionally biased region" description="Basic residues" evidence="8">
    <location>
        <begin position="300"/>
        <end position="314"/>
    </location>
</feature>
<sequence>MFMGTFAAHDGLIVGRYRLREKIGRGGMGTVWRATDELLAREVAVKELHMDDGRPLSGAATLPATGVDRTLREARAAALINHPNVVALHDIVIQEGRPWIVMELIEGRALSDVLAVDGPVGAREAARIGAALLGALRAAHARGVLHRDIKPPNVLLEAGTGRVVLTDFGIARVSGATTITESGAFVGSPEYTAPERIAGRSTGPASDLWSLGVLLCVVLSGESPFRRDSLGGILQAVVQDEIRPPAAAEPLLPVVRGLLERDPERRMGVDEAEWLLLTYLASGRMPEAATPSGAGDRTAGRPRRRGRLRARRRAHDTPANPPPAAAASLLPSPCEPPPFEPPPQGRARLALMTGVAVMTLAGMGAGLATLLTDSHTTGMDDKPTHVTSGPLTPSPRSPSEPPATAVVDAPAGYRAVQDPAGFALAVPDGFTRSFEPPRVLFRSPGGKFVIGVTIQDRQEDGPMGALRTAAEEAPDRYPGYRDATVAPTGHKDGFAARWEFTWNEDPDDDGSARHMYDVCWDEGDRRYDVWVASPADQADEGRRYAQTALDTFVRVRPVSVP</sequence>
<dbReference type="SMART" id="SM00220">
    <property type="entry name" value="S_TKc"/>
    <property type="match status" value="1"/>
</dbReference>
<dbReference type="PANTHER" id="PTHR43289">
    <property type="entry name" value="MITOGEN-ACTIVATED PROTEIN KINASE KINASE KINASE 20-RELATED"/>
    <property type="match status" value="1"/>
</dbReference>
<name>A0ABP3G0L1_9ACTN</name>
<comment type="caution">
    <text evidence="10">The sequence shown here is derived from an EMBL/GenBank/DDBJ whole genome shotgun (WGS) entry which is preliminary data.</text>
</comment>
<dbReference type="InterPro" id="IPR008271">
    <property type="entry name" value="Ser/Thr_kinase_AS"/>
</dbReference>
<keyword evidence="5" id="KW-0418">Kinase</keyword>
<feature type="compositionally biased region" description="Pro residues" evidence="8">
    <location>
        <begin position="392"/>
        <end position="401"/>
    </location>
</feature>
<dbReference type="InterPro" id="IPR017441">
    <property type="entry name" value="Protein_kinase_ATP_BS"/>
</dbReference>
<keyword evidence="2" id="KW-0723">Serine/threonine-protein kinase</keyword>
<keyword evidence="4 7" id="KW-0547">Nucleotide-binding</keyword>
<evidence type="ECO:0000313" key="10">
    <source>
        <dbReference type="EMBL" id="GAA0331903.1"/>
    </source>
</evidence>
<evidence type="ECO:0000256" key="3">
    <source>
        <dbReference type="ARBA" id="ARBA00022679"/>
    </source>
</evidence>